<organism evidence="2 3">
    <name type="scientific">Microvirga thermotolerans</name>
    <dbReference type="NCBI Taxonomy" id="2651334"/>
    <lineage>
        <taxon>Bacteria</taxon>
        <taxon>Pseudomonadati</taxon>
        <taxon>Pseudomonadota</taxon>
        <taxon>Alphaproteobacteria</taxon>
        <taxon>Hyphomicrobiales</taxon>
        <taxon>Methylobacteriaceae</taxon>
        <taxon>Microvirga</taxon>
    </lineage>
</organism>
<evidence type="ECO:0000313" key="3">
    <source>
        <dbReference type="Proteomes" id="UP000325614"/>
    </source>
</evidence>
<dbReference type="AlphaFoldDB" id="A0A5P9JXN6"/>
<proteinExistence type="predicted"/>
<dbReference type="RefSeq" id="WP_152586161.1">
    <property type="nucleotide sequence ID" value="NZ_CP045423.1"/>
</dbReference>
<sequence length="82" mass="9519">MPRYYFNLRRAHLQLLDRNGESCASLGEAIEYGVVAVLDLIAEEGRFRNWTTWALEIEDENRLHVVTLPFSLVLKADGRRKD</sequence>
<accession>A0A5P9JXN6</accession>
<evidence type="ECO:0000313" key="2">
    <source>
        <dbReference type="EMBL" id="QFU16518.1"/>
    </source>
</evidence>
<protein>
    <recommendedName>
        <fullName evidence="1">DUF6894 domain-containing protein</fullName>
    </recommendedName>
</protein>
<evidence type="ECO:0000259" key="1">
    <source>
        <dbReference type="Pfam" id="PF21834"/>
    </source>
</evidence>
<gene>
    <name evidence="2" type="ORF">GDR74_09920</name>
</gene>
<dbReference type="Proteomes" id="UP000325614">
    <property type="component" value="Chromosome"/>
</dbReference>
<dbReference type="EMBL" id="CP045423">
    <property type="protein sequence ID" value="QFU16518.1"/>
    <property type="molecule type" value="Genomic_DNA"/>
</dbReference>
<reference evidence="2 3" key="1">
    <citation type="submission" date="2019-10" db="EMBL/GenBank/DDBJ databases">
        <title>Isolation, Identification of Microvirga thermotolerans HR1, a novel thermophilic bacterium and Comparative Genomics of the genus Microvirga.</title>
        <authorList>
            <person name="Li J."/>
            <person name="Zhang W."/>
            <person name="Lin M."/>
            <person name="Wang J."/>
        </authorList>
    </citation>
    <scope>NUCLEOTIDE SEQUENCE [LARGE SCALE GENOMIC DNA]</scope>
    <source>
        <strain evidence="2 3">HR1</strain>
    </source>
</reference>
<name>A0A5P9JXN6_9HYPH</name>
<dbReference type="Pfam" id="PF21834">
    <property type="entry name" value="DUF6894"/>
    <property type="match status" value="1"/>
</dbReference>
<dbReference type="InterPro" id="IPR054189">
    <property type="entry name" value="DUF6894"/>
</dbReference>
<dbReference type="KEGG" id="mico:GDR74_09920"/>
<keyword evidence="3" id="KW-1185">Reference proteome</keyword>
<feature type="domain" description="DUF6894" evidence="1">
    <location>
        <begin position="3"/>
        <end position="71"/>
    </location>
</feature>